<accession>A0A7G8PWQ9</accession>
<name>A0A7G8PWQ9_9FLAO</name>
<dbReference type="Gene3D" id="3.10.129.10">
    <property type="entry name" value="Hotdog Thioesterase"/>
    <property type="match status" value="1"/>
</dbReference>
<dbReference type="EMBL" id="CP052909">
    <property type="protein sequence ID" value="QNJ98775.1"/>
    <property type="molecule type" value="Genomic_DNA"/>
</dbReference>
<dbReference type="SUPFAM" id="SSF54637">
    <property type="entry name" value="Thioesterase/thiol ester dehydrase-isomerase"/>
    <property type="match status" value="1"/>
</dbReference>
<dbReference type="PANTHER" id="PTHR30272">
    <property type="entry name" value="3-HYDROXYACYL-[ACYL-CARRIER-PROTEIN] DEHYDRATASE"/>
    <property type="match status" value="1"/>
</dbReference>
<reference evidence="2 3" key="1">
    <citation type="submission" date="2020-04" db="EMBL/GenBank/DDBJ databases">
        <title>Genome sequence of Altibacter aquimarinus strain ALE3EI.</title>
        <authorList>
            <person name="Oh H.-M."/>
            <person name="Jang D."/>
        </authorList>
    </citation>
    <scope>NUCLEOTIDE SEQUENCE [LARGE SCALE GENOMIC DNA]</scope>
    <source>
        <strain evidence="2 3">ALE3EI</strain>
    </source>
</reference>
<protein>
    <submittedName>
        <fullName evidence="2">Hydroxymyristoyl-ACP dehydratase</fullName>
    </submittedName>
</protein>
<dbReference type="GO" id="GO:0016829">
    <property type="term" value="F:lyase activity"/>
    <property type="evidence" value="ECO:0007669"/>
    <property type="project" value="UniProtKB-KW"/>
</dbReference>
<dbReference type="Pfam" id="PF07977">
    <property type="entry name" value="FabA"/>
    <property type="match status" value="1"/>
</dbReference>
<dbReference type="InterPro" id="IPR013114">
    <property type="entry name" value="FabA_FabZ"/>
</dbReference>
<dbReference type="Proteomes" id="UP000515514">
    <property type="component" value="Chromosome"/>
</dbReference>
<evidence type="ECO:0000313" key="2">
    <source>
        <dbReference type="EMBL" id="QNJ98775.1"/>
    </source>
</evidence>
<dbReference type="AlphaFoldDB" id="A0A7G8PWQ9"/>
<dbReference type="InterPro" id="IPR029069">
    <property type="entry name" value="HotDog_dom_sf"/>
</dbReference>
<dbReference type="RefSeq" id="WP_186988706.1">
    <property type="nucleotide sequence ID" value="NZ_CP052909.1"/>
</dbReference>
<organism evidence="2 3">
    <name type="scientific">Constantimarinum furrinae</name>
    <dbReference type="NCBI Taxonomy" id="2562285"/>
    <lineage>
        <taxon>Bacteria</taxon>
        <taxon>Pseudomonadati</taxon>
        <taxon>Bacteroidota</taxon>
        <taxon>Flavobacteriia</taxon>
        <taxon>Flavobacteriales</taxon>
        <taxon>Flavobacteriaceae</taxon>
        <taxon>Altibacter/Constantimarinum group</taxon>
        <taxon>Constantimarinum</taxon>
    </lineage>
</organism>
<sequence>MEKQHKNILELLPYSKPFLFVDEILKLDENGCEGHYTFTEKEFFYKGHFIGNPVTPGVILTECMAQIGLVCLGLFLIAEEKPEHKAIALTATEIEYYKPVFPGEKVWVRSEKIYFRFQKLKCKVRMTNQKGELVALGTISGMLTTPS</sequence>
<evidence type="ECO:0000256" key="1">
    <source>
        <dbReference type="ARBA" id="ARBA00023239"/>
    </source>
</evidence>
<dbReference type="PANTHER" id="PTHR30272:SF1">
    <property type="entry name" value="3-HYDROXYACYL-[ACYL-CARRIER-PROTEIN] DEHYDRATASE"/>
    <property type="match status" value="1"/>
</dbReference>
<proteinExistence type="predicted"/>
<gene>
    <name evidence="2" type="ORF">ALE3EI_2231</name>
</gene>
<dbReference type="KEGG" id="alti:ALE3EI_2231"/>
<keyword evidence="1" id="KW-0456">Lyase</keyword>
<keyword evidence="3" id="KW-1185">Reference proteome</keyword>
<evidence type="ECO:0000313" key="3">
    <source>
        <dbReference type="Proteomes" id="UP000515514"/>
    </source>
</evidence>